<dbReference type="InterPro" id="IPR036388">
    <property type="entry name" value="WH-like_DNA-bd_sf"/>
</dbReference>
<keyword evidence="4" id="KW-1185">Reference proteome</keyword>
<evidence type="ECO:0000259" key="1">
    <source>
        <dbReference type="PROSITE" id="PS50987"/>
    </source>
</evidence>
<organism evidence="2 4">
    <name type="scientific">Sinorhizobium terangae</name>
    <dbReference type="NCBI Taxonomy" id="110322"/>
    <lineage>
        <taxon>Bacteria</taxon>
        <taxon>Pseudomonadati</taxon>
        <taxon>Pseudomonadota</taxon>
        <taxon>Alphaproteobacteria</taxon>
        <taxon>Hyphomicrobiales</taxon>
        <taxon>Rhizobiaceae</taxon>
        <taxon>Sinorhizobium/Ensifer group</taxon>
        <taxon>Sinorhizobium</taxon>
    </lineage>
</organism>
<dbReference type="EMBL" id="WITC01000128">
    <property type="protein sequence ID" value="MQX19038.1"/>
    <property type="molecule type" value="Genomic_DNA"/>
</dbReference>
<feature type="domain" description="HTH arsR-type" evidence="1">
    <location>
        <begin position="1"/>
        <end position="94"/>
    </location>
</feature>
<dbReference type="InterPro" id="IPR036390">
    <property type="entry name" value="WH_DNA-bd_sf"/>
</dbReference>
<proteinExistence type="predicted"/>
<gene>
    <name evidence="2" type="ORF">GHK62_30750</name>
    <name evidence="3" type="ORF">GHK62_31210</name>
</gene>
<protein>
    <submittedName>
        <fullName evidence="2">Metalloregulator ArsR/SmtB family transcription factor</fullName>
    </submittedName>
</protein>
<dbReference type="InterPro" id="IPR001845">
    <property type="entry name" value="HTH_ArsR_DNA-bd_dom"/>
</dbReference>
<dbReference type="InterPro" id="IPR011991">
    <property type="entry name" value="ArsR-like_HTH"/>
</dbReference>
<dbReference type="AlphaFoldDB" id="A0A6N7LQR2"/>
<comment type="caution">
    <text evidence="2">The sequence shown here is derived from an EMBL/GenBank/DDBJ whole genome shotgun (WGS) entry which is preliminary data.</text>
</comment>
<dbReference type="PANTHER" id="PTHR38600">
    <property type="entry name" value="TRANSCRIPTIONAL REGULATORY PROTEIN"/>
    <property type="match status" value="1"/>
</dbReference>
<dbReference type="SUPFAM" id="SSF46785">
    <property type="entry name" value="Winged helix' DNA-binding domain"/>
    <property type="match status" value="1"/>
</dbReference>
<dbReference type="GO" id="GO:0003700">
    <property type="term" value="F:DNA-binding transcription factor activity"/>
    <property type="evidence" value="ECO:0007669"/>
    <property type="project" value="InterPro"/>
</dbReference>
<dbReference type="Gene3D" id="1.10.10.10">
    <property type="entry name" value="Winged helix-like DNA-binding domain superfamily/Winged helix DNA-binding domain"/>
    <property type="match status" value="1"/>
</dbReference>
<dbReference type="PROSITE" id="PS50987">
    <property type="entry name" value="HTH_ARSR_2"/>
    <property type="match status" value="1"/>
</dbReference>
<dbReference type="EMBL" id="WITC01000127">
    <property type="protein sequence ID" value="MQX18955.1"/>
    <property type="molecule type" value="Genomic_DNA"/>
</dbReference>
<dbReference type="Proteomes" id="UP000439983">
    <property type="component" value="Unassembled WGS sequence"/>
</dbReference>
<dbReference type="NCBIfam" id="NF033788">
    <property type="entry name" value="HTH_metalloreg"/>
    <property type="match status" value="1"/>
</dbReference>
<accession>A0A6N7LQR2</accession>
<sequence>MVERSEQLDRAFHALADATRRGILDRLSRGPASVSELAKPYNTSLAAIHQHVQVLEASGLVVTEKRGRTRECRISSEAVRRVESWLNERRQVWESRFDRLGELIESSEFKGEAGPSDPAAGGDH</sequence>
<evidence type="ECO:0000313" key="3">
    <source>
        <dbReference type="EMBL" id="MQX19038.1"/>
    </source>
</evidence>
<dbReference type="RefSeq" id="WP_153442753.1">
    <property type="nucleotide sequence ID" value="NZ_CP121659.1"/>
</dbReference>
<name>A0A6N7LQR2_SINTE</name>
<reference evidence="2 4" key="1">
    <citation type="journal article" date="2013" name="Genome Biol.">
        <title>Comparative genomics of the core and accessory genomes of 48 Sinorhizobium strains comprising five genospecies.</title>
        <authorList>
            <person name="Sugawara M."/>
            <person name="Epstein B."/>
            <person name="Badgley B.D."/>
            <person name="Unno T."/>
            <person name="Xu L."/>
            <person name="Reese J."/>
            <person name="Gyaneshwar P."/>
            <person name="Denny R."/>
            <person name="Mudge J."/>
            <person name="Bharti A.K."/>
            <person name="Farmer A.D."/>
            <person name="May G.D."/>
            <person name="Woodward J.E."/>
            <person name="Medigue C."/>
            <person name="Vallenet D."/>
            <person name="Lajus A."/>
            <person name="Rouy Z."/>
            <person name="Martinez-Vaz B."/>
            <person name="Tiffin P."/>
            <person name="Young N.D."/>
            <person name="Sadowsky M.J."/>
        </authorList>
    </citation>
    <scope>NUCLEOTIDE SEQUENCE [LARGE SCALE GENOMIC DNA]</scope>
    <source>
        <strain evidence="2 4">USDA4894</strain>
    </source>
</reference>
<dbReference type="Pfam" id="PF12840">
    <property type="entry name" value="HTH_20"/>
    <property type="match status" value="1"/>
</dbReference>
<evidence type="ECO:0000313" key="2">
    <source>
        <dbReference type="EMBL" id="MQX18955.1"/>
    </source>
</evidence>
<dbReference type="OrthoDB" id="9790747at2"/>
<dbReference type="PRINTS" id="PR00778">
    <property type="entry name" value="HTHARSR"/>
</dbReference>
<dbReference type="PANTHER" id="PTHR38600:SF2">
    <property type="entry name" value="SLL0088 PROTEIN"/>
    <property type="match status" value="1"/>
</dbReference>
<evidence type="ECO:0000313" key="4">
    <source>
        <dbReference type="Proteomes" id="UP000439983"/>
    </source>
</evidence>
<dbReference type="CDD" id="cd00090">
    <property type="entry name" value="HTH_ARSR"/>
    <property type="match status" value="1"/>
</dbReference>
<dbReference type="SMART" id="SM00418">
    <property type="entry name" value="HTH_ARSR"/>
    <property type="match status" value="1"/>
</dbReference>